<proteinExistence type="predicted"/>
<reference evidence="1" key="2">
    <citation type="submission" date="2020-06" db="EMBL/GenBank/DDBJ databases">
        <title>Helianthus annuus Genome sequencing and assembly Release 2.</title>
        <authorList>
            <person name="Gouzy J."/>
            <person name="Langlade N."/>
            <person name="Munos S."/>
        </authorList>
    </citation>
    <scope>NUCLEOTIDE SEQUENCE</scope>
    <source>
        <tissue evidence="1">Leaves</tissue>
    </source>
</reference>
<name>A0A9K3JP80_HELAN</name>
<organism evidence="1 2">
    <name type="scientific">Helianthus annuus</name>
    <name type="common">Common sunflower</name>
    <dbReference type="NCBI Taxonomy" id="4232"/>
    <lineage>
        <taxon>Eukaryota</taxon>
        <taxon>Viridiplantae</taxon>
        <taxon>Streptophyta</taxon>
        <taxon>Embryophyta</taxon>
        <taxon>Tracheophyta</taxon>
        <taxon>Spermatophyta</taxon>
        <taxon>Magnoliopsida</taxon>
        <taxon>eudicotyledons</taxon>
        <taxon>Gunneridae</taxon>
        <taxon>Pentapetalae</taxon>
        <taxon>asterids</taxon>
        <taxon>campanulids</taxon>
        <taxon>Asterales</taxon>
        <taxon>Asteraceae</taxon>
        <taxon>Asteroideae</taxon>
        <taxon>Heliantheae alliance</taxon>
        <taxon>Heliantheae</taxon>
        <taxon>Helianthus</taxon>
    </lineage>
</organism>
<dbReference type="EMBL" id="MNCJ02000317">
    <property type="protein sequence ID" value="KAF5818627.1"/>
    <property type="molecule type" value="Genomic_DNA"/>
</dbReference>
<dbReference type="Gramene" id="mRNA:HanXRQr2_Chr02g0068211">
    <property type="protein sequence ID" value="CDS:HanXRQr2_Chr02g0068211.1"/>
    <property type="gene ID" value="HanXRQr2_Chr02g0068211"/>
</dbReference>
<evidence type="ECO:0000313" key="2">
    <source>
        <dbReference type="Proteomes" id="UP000215914"/>
    </source>
</evidence>
<comment type="caution">
    <text evidence="1">The sequence shown here is derived from an EMBL/GenBank/DDBJ whole genome shotgun (WGS) entry which is preliminary data.</text>
</comment>
<keyword evidence="2" id="KW-1185">Reference proteome</keyword>
<protein>
    <submittedName>
        <fullName evidence="1">Uncharacterized protein</fullName>
    </submittedName>
</protein>
<evidence type="ECO:0000313" key="1">
    <source>
        <dbReference type="EMBL" id="KAF5818627.1"/>
    </source>
</evidence>
<dbReference type="Proteomes" id="UP000215914">
    <property type="component" value="Unassembled WGS sequence"/>
</dbReference>
<dbReference type="AlphaFoldDB" id="A0A9K3JP80"/>
<reference evidence="1" key="1">
    <citation type="journal article" date="2017" name="Nature">
        <title>The sunflower genome provides insights into oil metabolism, flowering and Asterid evolution.</title>
        <authorList>
            <person name="Badouin H."/>
            <person name="Gouzy J."/>
            <person name="Grassa C.J."/>
            <person name="Murat F."/>
            <person name="Staton S.E."/>
            <person name="Cottret L."/>
            <person name="Lelandais-Briere C."/>
            <person name="Owens G.L."/>
            <person name="Carrere S."/>
            <person name="Mayjonade B."/>
            <person name="Legrand L."/>
            <person name="Gill N."/>
            <person name="Kane N.C."/>
            <person name="Bowers J.E."/>
            <person name="Hubner S."/>
            <person name="Bellec A."/>
            <person name="Berard A."/>
            <person name="Berges H."/>
            <person name="Blanchet N."/>
            <person name="Boniface M.C."/>
            <person name="Brunel D."/>
            <person name="Catrice O."/>
            <person name="Chaidir N."/>
            <person name="Claudel C."/>
            <person name="Donnadieu C."/>
            <person name="Faraut T."/>
            <person name="Fievet G."/>
            <person name="Helmstetter N."/>
            <person name="King M."/>
            <person name="Knapp S.J."/>
            <person name="Lai Z."/>
            <person name="Le Paslier M.C."/>
            <person name="Lippi Y."/>
            <person name="Lorenzon L."/>
            <person name="Mandel J.R."/>
            <person name="Marage G."/>
            <person name="Marchand G."/>
            <person name="Marquand E."/>
            <person name="Bret-Mestries E."/>
            <person name="Morien E."/>
            <person name="Nambeesan S."/>
            <person name="Nguyen T."/>
            <person name="Pegot-Espagnet P."/>
            <person name="Pouilly N."/>
            <person name="Raftis F."/>
            <person name="Sallet E."/>
            <person name="Schiex T."/>
            <person name="Thomas J."/>
            <person name="Vandecasteele C."/>
            <person name="Vares D."/>
            <person name="Vear F."/>
            <person name="Vautrin S."/>
            <person name="Crespi M."/>
            <person name="Mangin B."/>
            <person name="Burke J.M."/>
            <person name="Salse J."/>
            <person name="Munos S."/>
            <person name="Vincourt P."/>
            <person name="Rieseberg L.H."/>
            <person name="Langlade N.B."/>
        </authorList>
    </citation>
    <scope>NUCLEOTIDE SEQUENCE</scope>
    <source>
        <tissue evidence="1">Leaves</tissue>
    </source>
</reference>
<gene>
    <name evidence="1" type="ORF">HanXRQr2_Chr02g0068211</name>
</gene>
<sequence>MKRSRGAYRRRNRGYRSSPLVAAARRSTLTIIILIIDISGGDRRRRTIRGCRRCNWSPTVDPRHSVNTSVAFSLSSSGTVLWVCRGYHRGGGWVFTGNKTRHQVGERNGCVWMRAEELGCAAAGHYSGDRSLERD</sequence>
<accession>A0A9K3JP80</accession>